<keyword evidence="1" id="KW-0812">Transmembrane</keyword>
<keyword evidence="1" id="KW-0472">Membrane</keyword>
<keyword evidence="4" id="KW-1185">Reference proteome</keyword>
<name>A0A4R6QR32_9BURK</name>
<proteinExistence type="predicted"/>
<feature type="chain" id="PRO_5020478974" evidence="2">
    <location>
        <begin position="22"/>
        <end position="186"/>
    </location>
</feature>
<keyword evidence="2" id="KW-0732">Signal</keyword>
<sequence length="186" mass="19091">MKAHLWTAALLAGALSATSQAAVMNSSFHHQAGNAWVVDLTVVGDGLPVELRGFTTYFAEGLYADLTLLASPAGWDSLVIQPDLVLASAGYLDAFAIGGAGLLAGQSQGGFSIQFSYLGSGAPGELMFDIVDANYQVLYSGLTTPAAVVPEPASFALGLLGTALLLGFVRRARHRPGAAVTTGYSA</sequence>
<dbReference type="InParanoid" id="A0A4R6QR32"/>
<feature type="transmembrane region" description="Helical" evidence="1">
    <location>
        <begin position="152"/>
        <end position="169"/>
    </location>
</feature>
<comment type="caution">
    <text evidence="3">The sequence shown here is derived from an EMBL/GenBank/DDBJ whole genome shotgun (WGS) entry which is preliminary data.</text>
</comment>
<protein>
    <submittedName>
        <fullName evidence="3">PEP-CTERM motif-containing protein</fullName>
    </submittedName>
</protein>
<dbReference type="RefSeq" id="WP_133700077.1">
    <property type="nucleotide sequence ID" value="NZ_SNXS01000002.1"/>
</dbReference>
<dbReference type="AlphaFoldDB" id="A0A4R6QR32"/>
<reference evidence="3 4" key="1">
    <citation type="submission" date="2019-03" db="EMBL/GenBank/DDBJ databases">
        <title>Genomic Encyclopedia of Type Strains, Phase IV (KMG-IV): sequencing the most valuable type-strain genomes for metagenomic binning, comparative biology and taxonomic classification.</title>
        <authorList>
            <person name="Goeker M."/>
        </authorList>
    </citation>
    <scope>NUCLEOTIDE SEQUENCE [LARGE SCALE GENOMIC DNA]</scope>
    <source>
        <strain evidence="3 4">DSM 16998</strain>
    </source>
</reference>
<gene>
    <name evidence="3" type="ORF">DES47_102370</name>
</gene>
<dbReference type="EMBL" id="SNXS01000002">
    <property type="protein sequence ID" value="TDP72625.1"/>
    <property type="molecule type" value="Genomic_DNA"/>
</dbReference>
<evidence type="ECO:0000256" key="1">
    <source>
        <dbReference type="SAM" id="Phobius"/>
    </source>
</evidence>
<dbReference type="Proteomes" id="UP000295361">
    <property type="component" value="Unassembled WGS sequence"/>
</dbReference>
<evidence type="ECO:0000313" key="4">
    <source>
        <dbReference type="Proteomes" id="UP000295361"/>
    </source>
</evidence>
<keyword evidence="1" id="KW-1133">Transmembrane helix</keyword>
<feature type="signal peptide" evidence="2">
    <location>
        <begin position="1"/>
        <end position="21"/>
    </location>
</feature>
<accession>A0A4R6QR32</accession>
<evidence type="ECO:0000256" key="2">
    <source>
        <dbReference type="SAM" id="SignalP"/>
    </source>
</evidence>
<dbReference type="OrthoDB" id="5704224at2"/>
<evidence type="ECO:0000313" key="3">
    <source>
        <dbReference type="EMBL" id="TDP72625.1"/>
    </source>
</evidence>
<organism evidence="3 4">
    <name type="scientific">Roseateles toxinivorans</name>
    <dbReference type="NCBI Taxonomy" id="270368"/>
    <lineage>
        <taxon>Bacteria</taxon>
        <taxon>Pseudomonadati</taxon>
        <taxon>Pseudomonadota</taxon>
        <taxon>Betaproteobacteria</taxon>
        <taxon>Burkholderiales</taxon>
        <taxon>Sphaerotilaceae</taxon>
        <taxon>Roseateles</taxon>
    </lineage>
</organism>